<dbReference type="OrthoDB" id="331765at2759"/>
<dbReference type="AlphaFoldDB" id="A0A0G4FDP2"/>
<evidence type="ECO:0000313" key="5">
    <source>
        <dbReference type="EMBL" id="CEM10999.1"/>
    </source>
</evidence>
<dbReference type="InterPro" id="IPR039986">
    <property type="entry name" value="CFAP210"/>
</dbReference>
<keyword evidence="1 2" id="KW-0175">Coiled coil</keyword>
<dbReference type="VEuPathDB" id="CryptoDB:Vbra_1343"/>
<dbReference type="Proteomes" id="UP000041254">
    <property type="component" value="Unassembled WGS sequence"/>
</dbReference>
<dbReference type="PANTHER" id="PTHR28663:SF1">
    <property type="entry name" value="CILIA- AND FLAGELLA- ASSOCIATED PROTEIN 210"/>
    <property type="match status" value="1"/>
</dbReference>
<gene>
    <name evidence="5" type="ORF">Vbra_1343</name>
</gene>
<feature type="region of interest" description="Disordered" evidence="3">
    <location>
        <begin position="1"/>
        <end position="35"/>
    </location>
</feature>
<sequence>MRARSSLAEDSKDDGTEDRLALHKKSQERASRWSNTLQGARRLKIEMRKKRLADEEAAKQAVDNEEAAYQKELKKKAIGRALELSRQHGEHFRAFQGNAMLTDIHTDWEEERTLKEELGALEKQREAFHLEQEQQAYRRALEREVAESLEREKKVSETQKERAEQLEEMKRRRLQEIQDEILQGEMLKKKAEEDIIAERTAEVKRREMAQKTLEETVKSNKYFEELKQRERQVEAEQDAAISGWAKRKEEMQEKMQKRSEEIFNAKLATRQRMIDEQARLLQAIHEADETRAEREAAEFKAKEDAKFMAKEEQARLQRQMIEEHRAQQLAMKKANEEARRAEDQRMLQHWHSSFSAMCERDDEDRRRRFKELQDLAAFNRQLAELKAWEVQKAKDDERASMQKRLDRIAHEDADFARTAIETITDMKKSNRSPLPLIKQLKAHLATTMHGEMHDEAKQIDA</sequence>
<evidence type="ECO:0000256" key="1">
    <source>
        <dbReference type="ARBA" id="ARBA00023054"/>
    </source>
</evidence>
<feature type="coiled-coil region" evidence="2">
    <location>
        <begin position="146"/>
        <end position="194"/>
    </location>
</feature>
<dbReference type="EMBL" id="CDMY01000407">
    <property type="protein sequence ID" value="CEM10999.1"/>
    <property type="molecule type" value="Genomic_DNA"/>
</dbReference>
<proteinExistence type="predicted"/>
<evidence type="ECO:0000256" key="2">
    <source>
        <dbReference type="SAM" id="Coils"/>
    </source>
</evidence>
<accession>A0A0G4FDP2</accession>
<feature type="domain" description="Trichohyalin-plectin-homology" evidence="4">
    <location>
        <begin position="90"/>
        <end position="428"/>
    </location>
</feature>
<name>A0A0G4FDP2_VITBC</name>
<dbReference type="PANTHER" id="PTHR28663">
    <property type="entry name" value="COILED-COIL DOMAIN-CONTAINING PROTEIN 173"/>
    <property type="match status" value="1"/>
</dbReference>
<organism evidence="5 6">
    <name type="scientific">Vitrella brassicaformis (strain CCMP3155)</name>
    <dbReference type="NCBI Taxonomy" id="1169540"/>
    <lineage>
        <taxon>Eukaryota</taxon>
        <taxon>Sar</taxon>
        <taxon>Alveolata</taxon>
        <taxon>Colpodellida</taxon>
        <taxon>Vitrellaceae</taxon>
        <taxon>Vitrella</taxon>
    </lineage>
</organism>
<protein>
    <recommendedName>
        <fullName evidence="4">Trichohyalin-plectin-homology domain-containing protein</fullName>
    </recommendedName>
</protein>
<dbReference type="OMA" id="RIAHEDA"/>
<evidence type="ECO:0000259" key="4">
    <source>
        <dbReference type="Pfam" id="PF13868"/>
    </source>
</evidence>
<dbReference type="InParanoid" id="A0A0G4FDP2"/>
<reference evidence="5 6" key="1">
    <citation type="submission" date="2014-11" db="EMBL/GenBank/DDBJ databases">
        <authorList>
            <person name="Zhu J."/>
            <person name="Qi W."/>
            <person name="Song R."/>
        </authorList>
    </citation>
    <scope>NUCLEOTIDE SEQUENCE [LARGE SCALE GENOMIC DNA]</scope>
</reference>
<dbReference type="Pfam" id="PF13868">
    <property type="entry name" value="TPH"/>
    <property type="match status" value="1"/>
</dbReference>
<feature type="compositionally biased region" description="Basic and acidic residues" evidence="3">
    <location>
        <begin position="7"/>
        <end position="31"/>
    </location>
</feature>
<keyword evidence="6" id="KW-1185">Reference proteome</keyword>
<dbReference type="PhylomeDB" id="A0A0G4FDP2"/>
<evidence type="ECO:0000256" key="3">
    <source>
        <dbReference type="SAM" id="MobiDB-lite"/>
    </source>
</evidence>
<dbReference type="InterPro" id="IPR043597">
    <property type="entry name" value="TPH_dom"/>
</dbReference>
<evidence type="ECO:0000313" key="6">
    <source>
        <dbReference type="Proteomes" id="UP000041254"/>
    </source>
</evidence>